<evidence type="ECO:0000256" key="1">
    <source>
        <dbReference type="SAM" id="MobiDB-lite"/>
    </source>
</evidence>
<evidence type="ECO:0000313" key="3">
    <source>
        <dbReference type="EMBL" id="WWA47716.1"/>
    </source>
</evidence>
<feature type="transmembrane region" description="Helical" evidence="2">
    <location>
        <begin position="34"/>
        <end position="54"/>
    </location>
</feature>
<dbReference type="RefSeq" id="WP_338446605.1">
    <property type="nucleotide sequence ID" value="NZ_CP144918.1"/>
</dbReference>
<feature type="region of interest" description="Disordered" evidence="1">
    <location>
        <begin position="1"/>
        <end position="22"/>
    </location>
</feature>
<keyword evidence="4" id="KW-1185">Reference proteome</keyword>
<feature type="transmembrane region" description="Helical" evidence="2">
    <location>
        <begin position="106"/>
        <end position="127"/>
    </location>
</feature>
<proteinExistence type="predicted"/>
<evidence type="ECO:0000313" key="4">
    <source>
        <dbReference type="Proteomes" id="UP001335183"/>
    </source>
</evidence>
<organism evidence="3 4">
    <name type="scientific">Pelagerythrobacter marensis</name>
    <dbReference type="NCBI Taxonomy" id="543877"/>
    <lineage>
        <taxon>Bacteria</taxon>
        <taxon>Pseudomonadati</taxon>
        <taxon>Pseudomonadota</taxon>
        <taxon>Alphaproteobacteria</taxon>
        <taxon>Sphingomonadales</taxon>
        <taxon>Erythrobacteraceae</taxon>
        <taxon>Pelagerythrobacter</taxon>
    </lineage>
</organism>
<protein>
    <submittedName>
        <fullName evidence="3">Uncharacterized protein</fullName>
    </submittedName>
</protein>
<reference evidence="3 4" key="1">
    <citation type="submission" date="2024-02" db="EMBL/GenBank/DDBJ databases">
        <title>The whole genome sequence of five bacterial samples isolated from Abu Dhabi Sabkha-shore region.</title>
        <authorList>
            <person name="Sudalaimuthuasari N."/>
            <person name="Sarfraz B."/>
            <person name="Tuyisabe J.D."/>
            <person name="Mugisha Ntwali L.D.M."/>
            <person name="Ali A.I.A.A."/>
            <person name="Almansoori S.Z.A."/>
            <person name="Alajami H.S.A."/>
            <person name="Almeqbaali A.A.S."/>
            <person name="Kundu B."/>
            <person name="Saeed E.E."/>
            <person name="Sukumarinath V."/>
            <person name="Mishra A.K."/>
            <person name="Hazzouri K.M."/>
            <person name="Almaskari R."/>
            <person name="Sharma A.K."/>
            <person name="Amiri K.M.A."/>
        </authorList>
    </citation>
    <scope>NUCLEOTIDE SEQUENCE [LARGE SCALE GENOMIC DNA]</scope>
    <source>
        <strain evidence="4">kcgeb_sd</strain>
    </source>
</reference>
<dbReference type="EMBL" id="CP144918">
    <property type="protein sequence ID" value="WWA47716.1"/>
    <property type="molecule type" value="Genomic_DNA"/>
</dbReference>
<keyword evidence="2" id="KW-0812">Transmembrane</keyword>
<name>A0ABZ2D917_9SPHN</name>
<accession>A0ABZ2D917</accession>
<feature type="compositionally biased region" description="Basic and acidic residues" evidence="1">
    <location>
        <begin position="8"/>
        <end position="22"/>
    </location>
</feature>
<keyword evidence="2" id="KW-0472">Membrane</keyword>
<keyword evidence="2" id="KW-1133">Transmembrane helix</keyword>
<evidence type="ECO:0000256" key="2">
    <source>
        <dbReference type="SAM" id="Phobius"/>
    </source>
</evidence>
<dbReference type="Proteomes" id="UP001335183">
    <property type="component" value="Chromosome"/>
</dbReference>
<gene>
    <name evidence="3" type="ORF">V5F89_02050</name>
</gene>
<feature type="transmembrane region" description="Helical" evidence="2">
    <location>
        <begin position="60"/>
        <end position="80"/>
    </location>
</feature>
<sequence>MTKALQRTADRKGRDHAPRRSGVRDWRKAMSDNVAYALLVYTALQIFVTVHAIKEVGASILPYLALVVLVAGIIPACRWFEKRWRDLSDEAAADPALRGAFHRDQIMLWLLAIGLPFLLTGLFKGIAAAV</sequence>